<keyword evidence="9" id="KW-0418">Kinase</keyword>
<evidence type="ECO:0000256" key="3">
    <source>
        <dbReference type="ARBA" id="ARBA00011245"/>
    </source>
</evidence>
<evidence type="ECO:0000259" key="16">
    <source>
        <dbReference type="Pfam" id="PF18085"/>
    </source>
</evidence>
<evidence type="ECO:0000256" key="10">
    <source>
        <dbReference type="ARBA" id="ARBA00022840"/>
    </source>
</evidence>
<comment type="pathway">
    <text evidence="1">Glycan biosynthesis; glycogen biosynthesis.</text>
</comment>
<dbReference type="SUPFAM" id="SSF56112">
    <property type="entry name" value="Protein kinase-like (PK-like)"/>
    <property type="match status" value="1"/>
</dbReference>
<feature type="compositionally biased region" description="Basic residues" evidence="15">
    <location>
        <begin position="366"/>
        <end position="382"/>
    </location>
</feature>
<keyword evidence="18" id="KW-1185">Reference proteome</keyword>
<sequence length="440" mass="45990">MADPAVITGPFDSWIPGQRWFANSTGDALSVDASLPLAGGAEILFVRDATPGAEAVYQVPFVSRPSGEATELLDGPRTPEFVAALLDLLLGGGSVGDGTTGAQGVLVGWSGGAPRLTSARVLSGEQSNTSIIVEAERPDGTTAGLMVKVFRALHHGENPDVVLQSVIAAAGSKRVPATHAALVGSWPDPAAPDGTARGHLAVAQEFLADTRDAWRVALDAARAGEDFAGRARDLGAATAEVHRVLAEALPTAEADDAAREAVLSSMRARAERAAALVPSLDAAQDRIAAVLEAGVHGDWPLLQRVHGDYHLGQVLLVPDRGWVLLDFEGEPLRPMAERNLPTSRCATSPACCAPSTTSPAPSRTRAATRRRPGRGPTRRARRSSPATRPSSAPPSPRTPRCSQRSSSTRRCTSASTRRGTGRPGSPSPNWPCTGCWRPEA</sequence>
<keyword evidence="10" id="KW-0067">ATP-binding</keyword>
<evidence type="ECO:0000256" key="6">
    <source>
        <dbReference type="ARBA" id="ARBA00022600"/>
    </source>
</evidence>
<evidence type="ECO:0000313" key="18">
    <source>
        <dbReference type="Proteomes" id="UP001500121"/>
    </source>
</evidence>
<keyword evidence="8" id="KW-0547">Nucleotide-binding</keyword>
<evidence type="ECO:0000256" key="13">
    <source>
        <dbReference type="ARBA" id="ARBA00031251"/>
    </source>
</evidence>
<keyword evidence="12" id="KW-0119">Carbohydrate metabolism</keyword>
<comment type="caution">
    <text evidence="17">The sequence shown here is derived from an EMBL/GenBank/DDBJ whole genome shotgun (WGS) entry which is preliminary data.</text>
</comment>
<dbReference type="EC" id="2.7.1.175" evidence="4"/>
<keyword evidence="6" id="KW-0321">Glycogen metabolism</keyword>
<evidence type="ECO:0000256" key="4">
    <source>
        <dbReference type="ARBA" id="ARBA00011962"/>
    </source>
</evidence>
<reference evidence="18" key="1">
    <citation type="journal article" date="2019" name="Int. J. Syst. Evol. Microbiol.">
        <title>The Global Catalogue of Microorganisms (GCM) 10K type strain sequencing project: providing services to taxonomists for standard genome sequencing and annotation.</title>
        <authorList>
            <consortium name="The Broad Institute Genomics Platform"/>
            <consortium name="The Broad Institute Genome Sequencing Center for Infectious Disease"/>
            <person name="Wu L."/>
            <person name="Ma J."/>
        </authorList>
    </citation>
    <scope>NUCLEOTIDE SEQUENCE [LARGE SCALE GENOMIC DNA]</scope>
    <source>
        <strain evidence="18">JCM 19015</strain>
    </source>
</reference>
<dbReference type="InterPro" id="IPR011009">
    <property type="entry name" value="Kinase-like_dom_sf"/>
</dbReference>
<comment type="similarity">
    <text evidence="2">Belongs to the aminoglycoside phosphotransferase family.</text>
</comment>
<feature type="compositionally biased region" description="Low complexity" evidence="15">
    <location>
        <begin position="342"/>
        <end position="365"/>
    </location>
</feature>
<dbReference type="Proteomes" id="UP001500121">
    <property type="component" value="Unassembled WGS sequence"/>
</dbReference>
<organism evidence="17 18">
    <name type="scientific">Amnibacterium soli</name>
    <dbReference type="NCBI Taxonomy" id="1282736"/>
    <lineage>
        <taxon>Bacteria</taxon>
        <taxon>Bacillati</taxon>
        <taxon>Actinomycetota</taxon>
        <taxon>Actinomycetes</taxon>
        <taxon>Micrococcales</taxon>
        <taxon>Microbacteriaceae</taxon>
        <taxon>Amnibacterium</taxon>
    </lineage>
</organism>
<evidence type="ECO:0000256" key="1">
    <source>
        <dbReference type="ARBA" id="ARBA00004964"/>
    </source>
</evidence>
<evidence type="ECO:0000256" key="15">
    <source>
        <dbReference type="SAM" id="MobiDB-lite"/>
    </source>
</evidence>
<keyword evidence="11" id="KW-0320">Glycogen biosynthesis</keyword>
<dbReference type="EMBL" id="BAABLP010000001">
    <property type="protein sequence ID" value="GAA4738625.1"/>
    <property type="molecule type" value="Genomic_DNA"/>
</dbReference>
<dbReference type="RefSeq" id="WP_345479513.1">
    <property type="nucleotide sequence ID" value="NZ_BAABLP010000001.1"/>
</dbReference>
<evidence type="ECO:0000313" key="17">
    <source>
        <dbReference type="EMBL" id="GAA4738625.1"/>
    </source>
</evidence>
<evidence type="ECO:0000256" key="11">
    <source>
        <dbReference type="ARBA" id="ARBA00023056"/>
    </source>
</evidence>
<dbReference type="Gene3D" id="3.90.1200.10">
    <property type="match status" value="1"/>
</dbReference>
<feature type="region of interest" description="Disordered" evidence="15">
    <location>
        <begin position="338"/>
        <end position="440"/>
    </location>
</feature>
<gene>
    <name evidence="17" type="ORF">GCM10025783_06600</name>
</gene>
<accession>A0ABP8YSU4</accession>
<evidence type="ECO:0000256" key="7">
    <source>
        <dbReference type="ARBA" id="ARBA00022679"/>
    </source>
</evidence>
<evidence type="ECO:0000256" key="5">
    <source>
        <dbReference type="ARBA" id="ARBA00013882"/>
    </source>
</evidence>
<protein>
    <recommendedName>
        <fullName evidence="5">Maltokinase</fullName>
        <ecNumber evidence="4">2.7.1.175</ecNumber>
    </recommendedName>
    <alternativeName>
        <fullName evidence="13">Maltose-1-phosphate synthase</fullName>
    </alternativeName>
</protein>
<evidence type="ECO:0000256" key="14">
    <source>
        <dbReference type="ARBA" id="ARBA00049067"/>
    </source>
</evidence>
<keyword evidence="7" id="KW-0808">Transferase</keyword>
<name>A0ABP8YSU4_9MICO</name>
<comment type="catalytic activity">
    <reaction evidence="14">
        <text>D-maltose + ATP = alpha-maltose 1-phosphate + ADP + H(+)</text>
        <dbReference type="Rhea" id="RHEA:31915"/>
        <dbReference type="ChEBI" id="CHEBI:15378"/>
        <dbReference type="ChEBI" id="CHEBI:17306"/>
        <dbReference type="ChEBI" id="CHEBI:30616"/>
        <dbReference type="ChEBI" id="CHEBI:63576"/>
        <dbReference type="ChEBI" id="CHEBI:456216"/>
        <dbReference type="EC" id="2.7.1.175"/>
    </reaction>
</comment>
<dbReference type="Pfam" id="PF18085">
    <property type="entry name" value="Mak_N_cap"/>
    <property type="match status" value="1"/>
</dbReference>
<feature type="compositionally biased region" description="Low complexity" evidence="15">
    <location>
        <begin position="398"/>
        <end position="418"/>
    </location>
</feature>
<evidence type="ECO:0000256" key="12">
    <source>
        <dbReference type="ARBA" id="ARBA00023277"/>
    </source>
</evidence>
<feature type="domain" description="Maltokinase N-terminal cap" evidence="16">
    <location>
        <begin position="14"/>
        <end position="70"/>
    </location>
</feature>
<evidence type="ECO:0000256" key="2">
    <source>
        <dbReference type="ARBA" id="ARBA00006219"/>
    </source>
</evidence>
<comment type="subunit">
    <text evidence="3">Monomer.</text>
</comment>
<proteinExistence type="inferred from homology"/>
<evidence type="ECO:0000256" key="9">
    <source>
        <dbReference type="ARBA" id="ARBA00022777"/>
    </source>
</evidence>
<evidence type="ECO:0000256" key="8">
    <source>
        <dbReference type="ARBA" id="ARBA00022741"/>
    </source>
</evidence>
<dbReference type="InterPro" id="IPR040999">
    <property type="entry name" value="Mak_N_cap"/>
</dbReference>